<evidence type="ECO:0000313" key="2">
    <source>
        <dbReference type="EMBL" id="TMR32973.1"/>
    </source>
</evidence>
<dbReference type="EMBL" id="VCKX01000062">
    <property type="protein sequence ID" value="TMR32973.1"/>
    <property type="molecule type" value="Genomic_DNA"/>
</dbReference>
<evidence type="ECO:0000259" key="1">
    <source>
        <dbReference type="Pfam" id="PF17920"/>
    </source>
</evidence>
<gene>
    <name evidence="2" type="ORF">ETD85_21075</name>
</gene>
<dbReference type="OrthoDB" id="3210235at2"/>
<feature type="domain" description="Tetracyclin repressor-like C-terminal" evidence="1">
    <location>
        <begin position="2"/>
        <end position="60"/>
    </location>
</feature>
<dbReference type="SUPFAM" id="SSF48498">
    <property type="entry name" value="Tetracyclin repressor-like, C-terminal domain"/>
    <property type="match status" value="1"/>
</dbReference>
<protein>
    <recommendedName>
        <fullName evidence="1">Tetracyclin repressor-like C-terminal domain-containing protein</fullName>
    </recommendedName>
</protein>
<dbReference type="AlphaFoldDB" id="A0A5S4GJ78"/>
<dbReference type="Proteomes" id="UP000306628">
    <property type="component" value="Unassembled WGS sequence"/>
</dbReference>
<comment type="caution">
    <text evidence="2">The sequence shown here is derived from an EMBL/GenBank/DDBJ whole genome shotgun (WGS) entry which is preliminary data.</text>
</comment>
<organism evidence="2 3">
    <name type="scientific">Nonomuraea zeae</name>
    <dbReference type="NCBI Taxonomy" id="1642303"/>
    <lineage>
        <taxon>Bacteria</taxon>
        <taxon>Bacillati</taxon>
        <taxon>Actinomycetota</taxon>
        <taxon>Actinomycetes</taxon>
        <taxon>Streptosporangiales</taxon>
        <taxon>Streptosporangiaceae</taxon>
        <taxon>Nonomuraea</taxon>
    </lineage>
</organism>
<accession>A0A5S4GJ78</accession>
<dbReference type="Gene3D" id="1.10.357.10">
    <property type="entry name" value="Tetracycline Repressor, domain 2"/>
    <property type="match status" value="1"/>
</dbReference>
<proteinExistence type="predicted"/>
<reference evidence="2 3" key="1">
    <citation type="submission" date="2019-05" db="EMBL/GenBank/DDBJ databases">
        <title>Draft genome sequence of Nonomuraea zeae DSM 100528.</title>
        <authorList>
            <person name="Saricaoglu S."/>
            <person name="Isik K."/>
        </authorList>
    </citation>
    <scope>NUCLEOTIDE SEQUENCE [LARGE SCALE GENOMIC DNA]</scope>
    <source>
        <strain evidence="2 3">DSM 100528</strain>
    </source>
</reference>
<keyword evidence="3" id="KW-1185">Reference proteome</keyword>
<name>A0A5S4GJ78_9ACTN</name>
<dbReference type="InterPro" id="IPR041678">
    <property type="entry name" value="TetR_C_16"/>
</dbReference>
<sequence>MFVDRLAGLLEGPDTRLRAHLTGAQLLGVIQAWTIMDPEGVTDAALDRAIELYGASLQCLISPDGDTR</sequence>
<evidence type="ECO:0000313" key="3">
    <source>
        <dbReference type="Proteomes" id="UP000306628"/>
    </source>
</evidence>
<dbReference type="InterPro" id="IPR036271">
    <property type="entry name" value="Tet_transcr_reg_TetR-rel_C_sf"/>
</dbReference>
<dbReference type="Pfam" id="PF17920">
    <property type="entry name" value="TetR_C_16"/>
    <property type="match status" value="1"/>
</dbReference>